<evidence type="ECO:0000256" key="1">
    <source>
        <dbReference type="ARBA" id="ARBA00022723"/>
    </source>
</evidence>
<accession>A0ABP1SAP8</accession>
<feature type="domain" description="C2H2-type" evidence="7">
    <location>
        <begin position="575"/>
        <end position="603"/>
    </location>
</feature>
<organism evidence="8 9">
    <name type="scientific">Orchesella dallaii</name>
    <dbReference type="NCBI Taxonomy" id="48710"/>
    <lineage>
        <taxon>Eukaryota</taxon>
        <taxon>Metazoa</taxon>
        <taxon>Ecdysozoa</taxon>
        <taxon>Arthropoda</taxon>
        <taxon>Hexapoda</taxon>
        <taxon>Collembola</taxon>
        <taxon>Entomobryomorpha</taxon>
        <taxon>Entomobryoidea</taxon>
        <taxon>Orchesellidae</taxon>
        <taxon>Orchesellinae</taxon>
        <taxon>Orchesella</taxon>
    </lineage>
</organism>
<gene>
    <name evidence="8" type="ORF">ODALV1_LOCUS31478</name>
</gene>
<dbReference type="SMART" id="SM00355">
    <property type="entry name" value="ZnF_C2H2"/>
    <property type="match status" value="8"/>
</dbReference>
<proteinExistence type="predicted"/>
<dbReference type="InterPro" id="IPR036236">
    <property type="entry name" value="Znf_C2H2_sf"/>
</dbReference>
<keyword evidence="9" id="KW-1185">Reference proteome</keyword>
<sequence length="740" mass="83885">MSNSSSSDSCDEEEEHKPQVKVYSCLICAQVAVTFDPEGNVIKREPEHCGNEIGGYTVKWSNEQLFNFLCQSLGLRSKKLYSSLQKNPFPFCEQCQTLLQSLAVAFSHLEELKNVLREKLEEAEQIYSTENLYEHHNQAYFKFRKDALNASVKCKSKKDGSDLKRSATISIPKCESSRNMRRSLRPPLSPVGDREQEKAAQLEVDVDSTSLPDDPPTRLLRKRKVTDDERGYNVENACCSNSSTSTISEFETTDDSDYDNFDSESRKRRQASKCKKKKPSSKKSRDDLGEQIEKKGSADVFEAALNRSRIVAIRCSDTVPVRVDSSTQRTLQLKRSTFKEGKRGGFLERDASTGSISYTTGYGNRFATFRTTLIFIQIERDDDARSMGYQCTSCSSKEIFPLLISTKKQELIFRKHYLSSHTNRYKCRICPDSPNYLNRSKLFEHLREAHGIFTMESYHAAINTSKAKEKWWEGRLLWKSECEICGMPTSQSRKPSEYKAHLRTHMNEEEQMEALILQAPGYKQFSSLPATTTNLLPSTTVSQCGACGQFITNGETGMRLHERDSHPELYPMSTFICPICGHSLSSKALLELHIKKKHPDGRLNEGDLQFQCKFPACPEKLSDEQSLKAHVEEMHAKSEPASTGLLCWVCGKVLATSWSLKQHGLVHSGVRAHHCTFCPKTLPLKSTLSLHLAVRHGIGAQIIKCKEAGCGKLFPNRTYFHVHMRRVHGAMVRMRKQRST</sequence>
<dbReference type="PROSITE" id="PS50157">
    <property type="entry name" value="ZINC_FINGER_C2H2_2"/>
    <property type="match status" value="4"/>
</dbReference>
<dbReference type="Gene3D" id="3.30.160.60">
    <property type="entry name" value="Classic Zinc Finger"/>
    <property type="match status" value="3"/>
</dbReference>
<dbReference type="PANTHER" id="PTHR24379">
    <property type="entry name" value="KRAB AND ZINC FINGER DOMAIN-CONTAINING"/>
    <property type="match status" value="1"/>
</dbReference>
<feature type="domain" description="C2H2-type" evidence="7">
    <location>
        <begin position="645"/>
        <end position="672"/>
    </location>
</feature>
<feature type="region of interest" description="Disordered" evidence="6">
    <location>
        <begin position="175"/>
        <end position="226"/>
    </location>
</feature>
<evidence type="ECO:0000313" key="8">
    <source>
        <dbReference type="EMBL" id="CAL8148619.1"/>
    </source>
</evidence>
<evidence type="ECO:0000256" key="2">
    <source>
        <dbReference type="ARBA" id="ARBA00022737"/>
    </source>
</evidence>
<keyword evidence="3 5" id="KW-0863">Zinc-finger</keyword>
<keyword evidence="4" id="KW-0862">Zinc</keyword>
<evidence type="ECO:0000313" key="9">
    <source>
        <dbReference type="Proteomes" id="UP001642540"/>
    </source>
</evidence>
<dbReference type="PANTHER" id="PTHR24379:SF121">
    <property type="entry name" value="C2H2-TYPE DOMAIN-CONTAINING PROTEIN"/>
    <property type="match status" value="1"/>
</dbReference>
<dbReference type="SUPFAM" id="SSF57667">
    <property type="entry name" value="beta-beta-alpha zinc fingers"/>
    <property type="match status" value="1"/>
</dbReference>
<reference evidence="8 9" key="1">
    <citation type="submission" date="2024-08" db="EMBL/GenBank/DDBJ databases">
        <authorList>
            <person name="Cucini C."/>
            <person name="Frati F."/>
        </authorList>
    </citation>
    <scope>NUCLEOTIDE SEQUENCE [LARGE SCALE GENOMIC DNA]</scope>
</reference>
<feature type="compositionally biased region" description="Acidic residues" evidence="6">
    <location>
        <begin position="251"/>
        <end position="262"/>
    </location>
</feature>
<dbReference type="InterPro" id="IPR013087">
    <property type="entry name" value="Znf_C2H2_type"/>
</dbReference>
<feature type="region of interest" description="Disordered" evidence="6">
    <location>
        <begin position="247"/>
        <end position="291"/>
    </location>
</feature>
<evidence type="ECO:0000256" key="3">
    <source>
        <dbReference type="ARBA" id="ARBA00022771"/>
    </source>
</evidence>
<comment type="caution">
    <text evidence="8">The sequence shown here is derived from an EMBL/GenBank/DDBJ whole genome shotgun (WGS) entry which is preliminary data.</text>
</comment>
<dbReference type="PROSITE" id="PS00028">
    <property type="entry name" value="ZINC_FINGER_C2H2_1"/>
    <property type="match status" value="5"/>
</dbReference>
<feature type="domain" description="C2H2-type" evidence="7">
    <location>
        <begin position="610"/>
        <end position="640"/>
    </location>
</feature>
<feature type="compositionally biased region" description="Basic residues" evidence="6">
    <location>
        <begin position="266"/>
        <end position="282"/>
    </location>
</feature>
<evidence type="ECO:0000256" key="6">
    <source>
        <dbReference type="SAM" id="MobiDB-lite"/>
    </source>
</evidence>
<keyword evidence="2" id="KW-0677">Repeat</keyword>
<keyword evidence="1" id="KW-0479">Metal-binding</keyword>
<dbReference type="EMBL" id="CAXLJM020000173">
    <property type="protein sequence ID" value="CAL8148619.1"/>
    <property type="molecule type" value="Genomic_DNA"/>
</dbReference>
<feature type="domain" description="C2H2-type" evidence="7">
    <location>
        <begin position="703"/>
        <end position="728"/>
    </location>
</feature>
<dbReference type="Pfam" id="PF00096">
    <property type="entry name" value="zf-C2H2"/>
    <property type="match status" value="1"/>
</dbReference>
<name>A0ABP1SAP8_9HEXA</name>
<dbReference type="Proteomes" id="UP001642540">
    <property type="component" value="Unassembled WGS sequence"/>
</dbReference>
<protein>
    <recommendedName>
        <fullName evidence="7">C2H2-type domain-containing protein</fullName>
    </recommendedName>
</protein>
<evidence type="ECO:0000256" key="5">
    <source>
        <dbReference type="PROSITE-ProRule" id="PRU00042"/>
    </source>
</evidence>
<evidence type="ECO:0000256" key="4">
    <source>
        <dbReference type="ARBA" id="ARBA00022833"/>
    </source>
</evidence>
<evidence type="ECO:0000259" key="7">
    <source>
        <dbReference type="PROSITE" id="PS50157"/>
    </source>
</evidence>